<feature type="compositionally biased region" description="Basic and acidic residues" evidence="1">
    <location>
        <begin position="335"/>
        <end position="352"/>
    </location>
</feature>
<organism evidence="2 3">
    <name type="scientific">Methylocystis bryophila</name>
    <dbReference type="NCBI Taxonomy" id="655015"/>
    <lineage>
        <taxon>Bacteria</taxon>
        <taxon>Pseudomonadati</taxon>
        <taxon>Pseudomonadota</taxon>
        <taxon>Alphaproteobacteria</taxon>
        <taxon>Hyphomicrobiales</taxon>
        <taxon>Methylocystaceae</taxon>
        <taxon>Methylocystis</taxon>
    </lineage>
</organism>
<name>A0A1W6MSF5_9HYPH</name>
<sequence>MIGGKDLRRAFAYAALFGGVVLALSDEAIAQDGGQKPAELEKKAETAQSPDAERAALRRLAMRYVSLKDLKGARKNAAQKAYDLDKENFLKSFDPTYTQDKSAYQSAAEEYETKRKAVWQSALDELKAEGYEFNGAKLDGEDLQYRKRPVEEDAAATSASAHGEPDEGFLGIVSKYVQSNAEIQTLGARRLQAYKALAAHQDALIEKIDAEVPAASQEAAQPATAKTAPLEPPKPAEKAPAQPLAEAPAKTAGAVKQPSAMEPTQPLQEPPAKPPAEASAKPSGQEPAKAPPRPPELRMSEEPTAPAPQAPPQSQAAAQAEAPIAPQVETPPHPEAPREAIAKPGPLREARGPESPSAGALPPLPPLPKLPAESGSVSLPAAPELPEDGDATIPATPAAATLAAAPHEFLQLRAGVFGSVSWARPNLSWSSGVGSGAFGPLGASPSLDRSFGGGGAQVDLRLRPFDAGFLVGLALDVAGRGGGAHNGHFPFAFTSFSSRFEATQRVEVGFDIDLWGTTVVTPFVTAGFSEAQIAFSSYGGALGTFAWGSASDFRLGATYGGGLELKMGGPTLQLLYLRHEYNPVATAIWGGAAGGASFGARTGLVENELRVGLVVPLPRPW</sequence>
<dbReference type="KEGG" id="mbry:B1812_05100"/>
<dbReference type="Proteomes" id="UP000193978">
    <property type="component" value="Chromosome"/>
</dbReference>
<feature type="region of interest" description="Disordered" evidence="1">
    <location>
        <begin position="215"/>
        <end position="385"/>
    </location>
</feature>
<accession>A0A1W6MSF5</accession>
<dbReference type="EMBL" id="CP019948">
    <property type="protein sequence ID" value="ARN80543.1"/>
    <property type="molecule type" value="Genomic_DNA"/>
</dbReference>
<reference evidence="2 3" key="1">
    <citation type="submission" date="2017-02" db="EMBL/GenBank/DDBJ databases">
        <authorList>
            <person name="Peterson S.W."/>
        </authorList>
    </citation>
    <scope>NUCLEOTIDE SEQUENCE [LARGE SCALE GENOMIC DNA]</scope>
    <source>
        <strain evidence="2 3">S285</strain>
    </source>
</reference>
<feature type="region of interest" description="Disordered" evidence="1">
    <location>
        <begin position="33"/>
        <end position="52"/>
    </location>
</feature>
<dbReference type="AlphaFoldDB" id="A0A1W6MSF5"/>
<proteinExistence type="predicted"/>
<dbReference type="STRING" id="655015.B1812_05100"/>
<keyword evidence="3" id="KW-1185">Reference proteome</keyword>
<dbReference type="RefSeq" id="WP_085770615.1">
    <property type="nucleotide sequence ID" value="NZ_AP027149.1"/>
</dbReference>
<feature type="compositionally biased region" description="Low complexity" evidence="1">
    <location>
        <begin position="238"/>
        <end position="250"/>
    </location>
</feature>
<feature type="compositionally biased region" description="Basic and acidic residues" evidence="1">
    <location>
        <begin position="38"/>
        <end position="52"/>
    </location>
</feature>
<evidence type="ECO:0000313" key="3">
    <source>
        <dbReference type="Proteomes" id="UP000193978"/>
    </source>
</evidence>
<feature type="compositionally biased region" description="Low complexity" evidence="1">
    <location>
        <begin position="312"/>
        <end position="327"/>
    </location>
</feature>
<feature type="compositionally biased region" description="Low complexity" evidence="1">
    <location>
        <begin position="215"/>
        <end position="229"/>
    </location>
</feature>
<evidence type="ECO:0000313" key="2">
    <source>
        <dbReference type="EMBL" id="ARN80543.1"/>
    </source>
</evidence>
<evidence type="ECO:0000256" key="1">
    <source>
        <dbReference type="SAM" id="MobiDB-lite"/>
    </source>
</evidence>
<protein>
    <submittedName>
        <fullName evidence="2">Uncharacterized protein</fullName>
    </submittedName>
</protein>
<gene>
    <name evidence="2" type="ORF">B1812_05100</name>
</gene>